<gene>
    <name evidence="2" type="ORF">US94_C0007G0005</name>
</gene>
<keyword evidence="1" id="KW-0472">Membrane</keyword>
<comment type="caution">
    <text evidence="2">The sequence shown here is derived from an EMBL/GenBank/DDBJ whole genome shotgun (WGS) entry which is preliminary data.</text>
</comment>
<dbReference type="AlphaFoldDB" id="A0A0G0K3N5"/>
<feature type="transmembrane region" description="Helical" evidence="1">
    <location>
        <begin position="121"/>
        <end position="151"/>
    </location>
</feature>
<proteinExistence type="predicted"/>
<dbReference type="Proteomes" id="UP000034498">
    <property type="component" value="Unassembled WGS sequence"/>
</dbReference>
<feature type="transmembrane region" description="Helical" evidence="1">
    <location>
        <begin position="38"/>
        <end position="62"/>
    </location>
</feature>
<keyword evidence="1 2" id="KW-0812">Transmembrane</keyword>
<sequence>MNYWALFLAGITDSYNPCSIGVLLITLTILFSLKKKNLIGIFGISYLSTIFVTYFLIGVGILKAFHLFGVHGFFGITAGVVLIIVGFAHFLPHIANRIPILSWITRCHIPINIEKHLEKGVLLAGIILGFLIGLCTVPCAGGIYLGAIALLATSVNYWNGLLGIFLFNIGFIIPLLIIFVISSREKSLKALQKINARLSSYSNYIIPIIMILMGIILILVTLN</sequence>
<keyword evidence="1" id="KW-1133">Transmembrane helix</keyword>
<name>A0A0G0K3N5_9BACT</name>
<dbReference type="PANTHER" id="PTHR31272:SF9">
    <property type="entry name" value="BLL1027 PROTEIN"/>
    <property type="match status" value="1"/>
</dbReference>
<protein>
    <submittedName>
        <fullName evidence="2">Cytochrome c biogenesis protein, transmembrane region</fullName>
    </submittedName>
</protein>
<accession>A0A0G0K3N5</accession>
<organism evidence="2 3">
    <name type="scientific">Berkelbacteria bacterium GW2011_GWB1_38_5</name>
    <dbReference type="NCBI Taxonomy" id="1618336"/>
    <lineage>
        <taxon>Bacteria</taxon>
        <taxon>Candidatus Berkelbacteria</taxon>
    </lineage>
</organism>
<dbReference type="STRING" id="1618336.US94_C0007G0005"/>
<feature type="transmembrane region" description="Helical" evidence="1">
    <location>
        <begin position="6"/>
        <end position="31"/>
    </location>
</feature>
<feature type="transmembrane region" description="Helical" evidence="1">
    <location>
        <begin position="68"/>
        <end position="91"/>
    </location>
</feature>
<dbReference type="InterPro" id="IPR051790">
    <property type="entry name" value="Cytochrome_c-biogenesis_DsbD"/>
</dbReference>
<reference evidence="2 3" key="1">
    <citation type="journal article" date="2015" name="Nature">
        <title>rRNA introns, odd ribosomes, and small enigmatic genomes across a large radiation of phyla.</title>
        <authorList>
            <person name="Brown C.T."/>
            <person name="Hug L.A."/>
            <person name="Thomas B.C."/>
            <person name="Sharon I."/>
            <person name="Castelle C.J."/>
            <person name="Singh A."/>
            <person name="Wilkins M.J."/>
            <person name="Williams K.H."/>
            <person name="Banfield J.F."/>
        </authorList>
    </citation>
    <scope>NUCLEOTIDE SEQUENCE [LARGE SCALE GENOMIC DNA]</scope>
</reference>
<evidence type="ECO:0000313" key="2">
    <source>
        <dbReference type="EMBL" id="KKQ74328.1"/>
    </source>
</evidence>
<feature type="transmembrane region" description="Helical" evidence="1">
    <location>
        <begin position="157"/>
        <end position="181"/>
    </location>
</feature>
<evidence type="ECO:0000256" key="1">
    <source>
        <dbReference type="SAM" id="Phobius"/>
    </source>
</evidence>
<dbReference type="PANTHER" id="PTHR31272">
    <property type="entry name" value="CYTOCHROME C-TYPE BIOGENESIS PROTEIN HI_1454-RELATED"/>
    <property type="match status" value="1"/>
</dbReference>
<evidence type="ECO:0000313" key="3">
    <source>
        <dbReference type="Proteomes" id="UP000034498"/>
    </source>
</evidence>
<feature type="transmembrane region" description="Helical" evidence="1">
    <location>
        <begin position="201"/>
        <end position="222"/>
    </location>
</feature>
<dbReference type="EMBL" id="LBUX01000007">
    <property type="protein sequence ID" value="KKQ74328.1"/>
    <property type="molecule type" value="Genomic_DNA"/>
</dbReference>